<keyword evidence="4" id="KW-1185">Reference proteome</keyword>
<comment type="caution">
    <text evidence="3">The sequence shown here is derived from an EMBL/GenBank/DDBJ whole genome shotgun (WGS) entry which is preliminary data.</text>
</comment>
<feature type="transmembrane region" description="Helical" evidence="2">
    <location>
        <begin position="245"/>
        <end position="268"/>
    </location>
</feature>
<keyword evidence="2" id="KW-0472">Membrane</keyword>
<keyword evidence="2" id="KW-0812">Transmembrane</keyword>
<accession>A0A8H6ZFZ7</accession>
<reference evidence="3" key="1">
    <citation type="submission" date="2020-05" db="EMBL/GenBank/DDBJ databases">
        <title>Mycena genomes resolve the evolution of fungal bioluminescence.</title>
        <authorList>
            <person name="Tsai I.J."/>
        </authorList>
    </citation>
    <scope>NUCLEOTIDE SEQUENCE</scope>
    <source>
        <strain evidence="3">160909Yilan</strain>
    </source>
</reference>
<feature type="region of interest" description="Disordered" evidence="1">
    <location>
        <begin position="167"/>
        <end position="187"/>
    </location>
</feature>
<organism evidence="3 4">
    <name type="scientific">Mycena sanguinolenta</name>
    <dbReference type="NCBI Taxonomy" id="230812"/>
    <lineage>
        <taxon>Eukaryota</taxon>
        <taxon>Fungi</taxon>
        <taxon>Dikarya</taxon>
        <taxon>Basidiomycota</taxon>
        <taxon>Agaricomycotina</taxon>
        <taxon>Agaricomycetes</taxon>
        <taxon>Agaricomycetidae</taxon>
        <taxon>Agaricales</taxon>
        <taxon>Marasmiineae</taxon>
        <taxon>Mycenaceae</taxon>
        <taxon>Mycena</taxon>
    </lineage>
</organism>
<evidence type="ECO:0000313" key="3">
    <source>
        <dbReference type="EMBL" id="KAF7376669.1"/>
    </source>
</evidence>
<evidence type="ECO:0000256" key="2">
    <source>
        <dbReference type="SAM" id="Phobius"/>
    </source>
</evidence>
<evidence type="ECO:0000313" key="4">
    <source>
        <dbReference type="Proteomes" id="UP000623467"/>
    </source>
</evidence>
<gene>
    <name evidence="3" type="ORF">MSAN_00083800</name>
</gene>
<dbReference type="Proteomes" id="UP000623467">
    <property type="component" value="Unassembled WGS sequence"/>
</dbReference>
<proteinExistence type="predicted"/>
<dbReference type="EMBL" id="JACAZH010000001">
    <property type="protein sequence ID" value="KAF7376669.1"/>
    <property type="molecule type" value="Genomic_DNA"/>
</dbReference>
<name>A0A8H6ZFZ7_9AGAR</name>
<sequence>MAPVDLKQVGKLFNDAIAAIWDDTPDMRPQAVKWLKAARYKLMRDVEEAYYKLERARDKPLLRPAWVVDPTKKLSLFTDTVPAVLDSYKFAMGDNLNNLLKDCGFQSSFGAYSDGIWLEIHFPAQLAAAAAHTVPQALHIDDEFSSLSHTGAFGASDFARLLTDARSDGTDSDGSIQLGARKEETAADSEVPDAVTVPLAARSIVPTKKQSKAPDIADSVAADPKAAPRIQPFPKEKSSWYQKDIYWILGLCGLWGIVVAIVLPFYGADKRMICVSFR</sequence>
<evidence type="ECO:0000256" key="1">
    <source>
        <dbReference type="SAM" id="MobiDB-lite"/>
    </source>
</evidence>
<keyword evidence="2" id="KW-1133">Transmembrane helix</keyword>
<dbReference type="AlphaFoldDB" id="A0A8H6ZFZ7"/>
<dbReference type="OrthoDB" id="10437026at2759"/>
<protein>
    <submittedName>
        <fullName evidence="3">Uncharacterized protein</fullName>
    </submittedName>
</protein>